<organism evidence="1">
    <name type="scientific">Candidatus Thiocaldithrix dubininis</name>
    <dbReference type="NCBI Taxonomy" id="3080823"/>
    <lineage>
        <taxon>Bacteria</taxon>
        <taxon>Pseudomonadati</taxon>
        <taxon>Pseudomonadota</taxon>
        <taxon>Gammaproteobacteria</taxon>
        <taxon>Thiotrichales</taxon>
        <taxon>Thiotrichaceae</taxon>
        <taxon>Candidatus Thiocaldithrix</taxon>
    </lineage>
</organism>
<gene>
    <name evidence="1" type="ORF">QJT80_03730</name>
</gene>
<dbReference type="EMBL" id="CP124755">
    <property type="protein sequence ID" value="WGZ91590.1"/>
    <property type="molecule type" value="Genomic_DNA"/>
</dbReference>
<protein>
    <submittedName>
        <fullName evidence="1">Uncharacterized protein</fullName>
    </submittedName>
</protein>
<proteinExistence type="predicted"/>
<reference evidence="1" key="1">
    <citation type="journal article" date="2023" name="Int. J. Mol. Sci.">
        <title>Metagenomics Revealed a New Genus 'Candidatus Thiocaldithrix dubininis' gen. nov., sp. nov. and a New Species 'Candidatus Thiothrix putei' sp. nov. in the Family Thiotrichaceae, Some Members of Which Have Traits of Both Na+- and H+-Motive Energetics.</title>
        <authorList>
            <person name="Ravin N.V."/>
            <person name="Muntyan M.S."/>
            <person name="Smolyakov D.D."/>
            <person name="Rudenko T.S."/>
            <person name="Beletsky A.V."/>
            <person name="Mardanov A.V."/>
            <person name="Grabovich M.Y."/>
        </authorList>
    </citation>
    <scope>NUCLEOTIDE SEQUENCE</scope>
    <source>
        <strain evidence="1">GKL-01</strain>
    </source>
</reference>
<evidence type="ECO:0000313" key="1">
    <source>
        <dbReference type="EMBL" id="WGZ91590.1"/>
    </source>
</evidence>
<accession>A0AA95KJ27</accession>
<sequence length="128" mass="14684">MVKHAKPTPKTNEGNMNFLSYAKDYKHNDWNFENGIGTYKDSYHQQSFMLFSNISHDKTNTRYLQPTLGLNCTYKGTSHNNDKMKVICSPPIKFRIGEHKGLFAYITPVPKIKGLTNGLISMEVGYKF</sequence>
<dbReference type="KEGG" id="tdu:QJT80_03730"/>
<reference evidence="1" key="2">
    <citation type="submission" date="2023-04" db="EMBL/GenBank/DDBJ databases">
        <authorList>
            <person name="Beletskiy A.V."/>
            <person name="Mardanov A.V."/>
            <person name="Ravin N.V."/>
        </authorList>
    </citation>
    <scope>NUCLEOTIDE SEQUENCE</scope>
    <source>
        <strain evidence="1">GKL-01</strain>
    </source>
</reference>
<dbReference type="Proteomes" id="UP001300672">
    <property type="component" value="Chromosome"/>
</dbReference>
<name>A0AA95KJ27_9GAMM</name>
<dbReference type="AlphaFoldDB" id="A0AA95KJ27"/>